<evidence type="ECO:0000313" key="3">
    <source>
        <dbReference type="Proteomes" id="UP000006502"/>
    </source>
</evidence>
<gene>
    <name evidence="2" type="ordered locus">MHLP_03385</name>
</gene>
<reference evidence="2 3" key="1">
    <citation type="journal article" date="2012" name="J. Bacteriol.">
        <title>Genome Sequence of "Candidatus Mycoplasma haemolamae" Strain Purdue, a Red Blood Cell Pathogen of Alpacas (Vicugna pacos) and Llamas (Lama glama).</title>
        <authorList>
            <person name="Guimaraes A.M."/>
            <person name="Toth B."/>
            <person name="Santos A.P."/>
            <person name="do Nascimento N.C."/>
            <person name="Kritchevsky J.E."/>
            <person name="Messick J.B."/>
        </authorList>
    </citation>
    <scope>NUCLEOTIDE SEQUENCE [LARGE SCALE GENOMIC DNA]</scope>
    <source>
        <strain evidence="2 3">Purdue</strain>
    </source>
</reference>
<evidence type="ECO:0000313" key="2">
    <source>
        <dbReference type="EMBL" id="AFO52257.1"/>
    </source>
</evidence>
<name>I7C6U1_MYCHA</name>
<dbReference type="KEGG" id="mhl:MHLP_03385"/>
<sequence>MNELSPKNLEALVDFLILTAKAQWGAALVGLGGVNAASIIAFKEPIKDLFLGQNSLDLNSNNLTDLSQSSSFRPRPREGLVTSHIPSSLSSPRLELKVEEPSIQLESLKIDAQTSQFSSEFKKEIEVQKIEKDKQSKVEEAQSKFKGQEQHLQSAIERIKDYFSKTSGSQIKALTLPQKGALLKSYEVWAEIKEIERDSQEKLSKLDRNTPNPSLGTWKTAHEVKQLLSTIHWQSSSIKFKGGWQEDNNFGFTEGWSRNPWREFFVSESQWKKVWEHREKIKEEIYDDYWKLQDDWRDKKCKQINALLDDTREVCVVEMDQKQRGVLGESNLLIELMVGKRLLEWMNHSSVKELQLPSYLS</sequence>
<reference evidence="3" key="2">
    <citation type="submission" date="2012-07" db="EMBL/GenBank/DDBJ databases">
        <title>Complete genome sequence of 'Candidatus Mycoplasma haemolamae'.</title>
        <authorList>
            <person name="Guimaraes A.M.S."/>
            <person name="Toth B."/>
            <person name="Santos A.P."/>
            <person name="Nascimento N.C."/>
            <person name="Sojka J.E."/>
            <person name="Messick J.B."/>
        </authorList>
    </citation>
    <scope>NUCLEOTIDE SEQUENCE [LARGE SCALE GENOMIC DNA]</scope>
    <source>
        <strain evidence="3">Purdue</strain>
    </source>
</reference>
<keyword evidence="3" id="KW-1185">Reference proteome</keyword>
<dbReference type="PATRIC" id="fig|1212765.3.peg.764"/>
<dbReference type="AlphaFoldDB" id="I7C6U1"/>
<protein>
    <submittedName>
        <fullName evidence="2">Uncharacterized protein</fullName>
    </submittedName>
</protein>
<dbReference type="STRING" id="1212765.MHLP_03385"/>
<accession>I7C6U1</accession>
<feature type="region of interest" description="Disordered" evidence="1">
    <location>
        <begin position="66"/>
        <end position="86"/>
    </location>
</feature>
<proteinExistence type="predicted"/>
<organism evidence="2 3">
    <name type="scientific">Mycoplasma haematolamae (strain Purdue)</name>
    <dbReference type="NCBI Taxonomy" id="1212765"/>
    <lineage>
        <taxon>Bacteria</taxon>
        <taxon>Bacillati</taxon>
        <taxon>Mycoplasmatota</taxon>
        <taxon>Mollicutes</taxon>
        <taxon>Mycoplasmataceae</taxon>
        <taxon>Mycoplasma</taxon>
    </lineage>
</organism>
<evidence type="ECO:0000256" key="1">
    <source>
        <dbReference type="SAM" id="MobiDB-lite"/>
    </source>
</evidence>
<dbReference type="HOGENOM" id="CLU_067308_0_0_14"/>
<dbReference type="Proteomes" id="UP000006502">
    <property type="component" value="Chromosome"/>
</dbReference>
<dbReference type="EMBL" id="CP003731">
    <property type="protein sequence ID" value="AFO52257.1"/>
    <property type="molecule type" value="Genomic_DNA"/>
</dbReference>